<dbReference type="GeneID" id="64977996"/>
<comment type="similarity">
    <text evidence="1">Belongs to the short-chain dehydrogenases/reductases (SDR) family.</text>
</comment>
<dbReference type="AlphaFoldDB" id="A0A7R8AQA0"/>
<keyword evidence="2" id="KW-0521">NADP</keyword>
<dbReference type="GO" id="GO:0016491">
    <property type="term" value="F:oxidoreductase activity"/>
    <property type="evidence" value="ECO:0007669"/>
    <property type="project" value="UniProtKB-KW"/>
</dbReference>
<sequence>MAATVLISGANRGIGRGLVQKYLTRPNTTVLAAVRSPSSEDSQSLQSIAAATGSRVVILKVDSTSDEDAREAIEFAKSQGITAIDTVIANAGTFTPAAYQPVADVDVAHVKDHLDINTVGPVRLFQAVFPLLQKSENAKFIVISSLVGTIGGLKDIPYPNAAYGASKAAVNFFTRKIHFENEDIVTLAVHPGAVKTVSGNEACQAVGFPEAFVEIQDSVNALVAKFDAISKEDGSGEFWGYDGSTIPW</sequence>
<reference evidence="4" key="1">
    <citation type="submission" date="2021-01" db="EMBL/GenBank/DDBJ databases">
        <authorList>
            <consortium name="Aspergillus puulaauensis MK2 genome sequencing consortium"/>
            <person name="Kazuki M."/>
            <person name="Futagami T."/>
        </authorList>
    </citation>
    <scope>NUCLEOTIDE SEQUENCE</scope>
    <source>
        <strain evidence="4">MK2</strain>
    </source>
</reference>
<evidence type="ECO:0000256" key="2">
    <source>
        <dbReference type="ARBA" id="ARBA00022857"/>
    </source>
</evidence>
<dbReference type="PRINTS" id="PR00081">
    <property type="entry name" value="GDHRDH"/>
</dbReference>
<evidence type="ECO:0000313" key="4">
    <source>
        <dbReference type="EMBL" id="BCS27999.1"/>
    </source>
</evidence>
<accession>A0A7R8AQA0</accession>
<dbReference type="EMBL" id="AP024448">
    <property type="protein sequence ID" value="BCS27999.1"/>
    <property type="molecule type" value="Genomic_DNA"/>
</dbReference>
<name>A0A7R8AQA0_9EURO</name>
<protein>
    <submittedName>
        <fullName evidence="4">Putative secondary metabolism biosynthetic enzyme</fullName>
    </submittedName>
</protein>
<gene>
    <name evidence="4" type="ORF">APUU_61047A</name>
</gene>
<keyword evidence="3" id="KW-0560">Oxidoreductase</keyword>
<evidence type="ECO:0000256" key="3">
    <source>
        <dbReference type="ARBA" id="ARBA00023002"/>
    </source>
</evidence>
<reference evidence="4" key="2">
    <citation type="submission" date="2021-02" db="EMBL/GenBank/DDBJ databases">
        <title>Aspergillus puulaauensis MK2 genome sequence.</title>
        <authorList>
            <person name="Futagami T."/>
            <person name="Mori K."/>
            <person name="Kadooka C."/>
            <person name="Tanaka T."/>
        </authorList>
    </citation>
    <scope>NUCLEOTIDE SEQUENCE</scope>
    <source>
        <strain evidence="4">MK2</strain>
    </source>
</reference>
<dbReference type="CDD" id="cd05325">
    <property type="entry name" value="carb_red_sniffer_like_SDR_c"/>
    <property type="match status" value="1"/>
</dbReference>
<dbReference type="RefSeq" id="XP_041560185.1">
    <property type="nucleotide sequence ID" value="XM_041694345.1"/>
</dbReference>
<evidence type="ECO:0000256" key="1">
    <source>
        <dbReference type="ARBA" id="ARBA00006484"/>
    </source>
</evidence>
<dbReference type="InterPro" id="IPR002347">
    <property type="entry name" value="SDR_fam"/>
</dbReference>
<dbReference type="Proteomes" id="UP000654913">
    <property type="component" value="Chromosome 6"/>
</dbReference>
<dbReference type="PROSITE" id="PS00061">
    <property type="entry name" value="ADH_SHORT"/>
    <property type="match status" value="1"/>
</dbReference>
<evidence type="ECO:0000313" key="5">
    <source>
        <dbReference type="Proteomes" id="UP000654913"/>
    </source>
</evidence>
<dbReference type="Pfam" id="PF00106">
    <property type="entry name" value="adh_short"/>
    <property type="match status" value="1"/>
</dbReference>
<dbReference type="PANTHER" id="PTHR43544:SF7">
    <property type="entry name" value="NADB-LER2"/>
    <property type="match status" value="1"/>
</dbReference>
<dbReference type="InterPro" id="IPR051468">
    <property type="entry name" value="Fungal_SecMetab_SDRs"/>
</dbReference>
<dbReference type="GO" id="GO:0044550">
    <property type="term" value="P:secondary metabolite biosynthetic process"/>
    <property type="evidence" value="ECO:0007669"/>
    <property type="project" value="UniProtKB-ARBA"/>
</dbReference>
<dbReference type="OrthoDB" id="9876299at2759"/>
<dbReference type="InterPro" id="IPR020904">
    <property type="entry name" value="Sc_DH/Rdtase_CS"/>
</dbReference>
<proteinExistence type="inferred from homology"/>
<dbReference type="Gene3D" id="3.40.50.720">
    <property type="entry name" value="NAD(P)-binding Rossmann-like Domain"/>
    <property type="match status" value="1"/>
</dbReference>
<dbReference type="PANTHER" id="PTHR43544">
    <property type="entry name" value="SHORT-CHAIN DEHYDROGENASE/REDUCTASE"/>
    <property type="match status" value="1"/>
</dbReference>
<dbReference type="KEGG" id="apuu:APUU_61047A"/>
<dbReference type="SUPFAM" id="SSF51735">
    <property type="entry name" value="NAD(P)-binding Rossmann-fold domains"/>
    <property type="match status" value="1"/>
</dbReference>
<keyword evidence="5" id="KW-1185">Reference proteome</keyword>
<organism evidence="4 5">
    <name type="scientific">Aspergillus puulaauensis</name>
    <dbReference type="NCBI Taxonomy" id="1220207"/>
    <lineage>
        <taxon>Eukaryota</taxon>
        <taxon>Fungi</taxon>
        <taxon>Dikarya</taxon>
        <taxon>Ascomycota</taxon>
        <taxon>Pezizomycotina</taxon>
        <taxon>Eurotiomycetes</taxon>
        <taxon>Eurotiomycetidae</taxon>
        <taxon>Eurotiales</taxon>
        <taxon>Aspergillaceae</taxon>
        <taxon>Aspergillus</taxon>
    </lineage>
</organism>
<dbReference type="InterPro" id="IPR036291">
    <property type="entry name" value="NAD(P)-bd_dom_sf"/>
</dbReference>
<dbReference type="GO" id="GO:0005737">
    <property type="term" value="C:cytoplasm"/>
    <property type="evidence" value="ECO:0007669"/>
    <property type="project" value="TreeGrafter"/>
</dbReference>